<dbReference type="Pfam" id="PF07686">
    <property type="entry name" value="V-set"/>
    <property type="match status" value="1"/>
</dbReference>
<dbReference type="GO" id="GO:0009617">
    <property type="term" value="P:response to bacterium"/>
    <property type="evidence" value="ECO:0007669"/>
    <property type="project" value="TreeGrafter"/>
</dbReference>
<dbReference type="SMART" id="SM00406">
    <property type="entry name" value="IGv"/>
    <property type="match status" value="1"/>
</dbReference>
<dbReference type="SUPFAM" id="SSF48726">
    <property type="entry name" value="Immunoglobulin"/>
    <property type="match status" value="2"/>
</dbReference>
<feature type="domain" description="Ig-like" evidence="9">
    <location>
        <begin position="135"/>
        <end position="227"/>
    </location>
</feature>
<dbReference type="GeneTree" id="ENSGT00950000182968"/>
<dbReference type="InterPro" id="IPR052051">
    <property type="entry name" value="TCR_complex_component"/>
</dbReference>
<evidence type="ECO:0000259" key="9">
    <source>
        <dbReference type="PROSITE" id="PS50835"/>
    </source>
</evidence>
<keyword evidence="4" id="KW-0391">Immunity</keyword>
<accession>A0A3Q1IIV5</accession>
<dbReference type="SMART" id="SM00409">
    <property type="entry name" value="IG"/>
    <property type="match status" value="2"/>
</dbReference>
<evidence type="ECO:0000313" key="11">
    <source>
        <dbReference type="Proteomes" id="UP000265040"/>
    </source>
</evidence>
<evidence type="ECO:0000256" key="1">
    <source>
        <dbReference type="ARBA" id="ARBA00004236"/>
    </source>
</evidence>
<dbReference type="PANTHER" id="PTHR19433">
    <property type="entry name" value="T-CELL RECEPTOR ALPHA CHAIN V REGION-RELATED"/>
    <property type="match status" value="1"/>
</dbReference>
<dbReference type="GO" id="GO:0005886">
    <property type="term" value="C:plasma membrane"/>
    <property type="evidence" value="ECO:0007669"/>
    <property type="project" value="UniProtKB-SubCell"/>
</dbReference>
<dbReference type="FunCoup" id="A0A3Q1IIV5">
    <property type="interactions" value="19"/>
</dbReference>
<keyword evidence="11" id="KW-1185">Reference proteome</keyword>
<dbReference type="OrthoDB" id="8947657at2759"/>
<feature type="domain" description="Ig-like" evidence="9">
    <location>
        <begin position="19"/>
        <end position="121"/>
    </location>
</feature>
<proteinExistence type="predicted"/>
<evidence type="ECO:0000256" key="4">
    <source>
        <dbReference type="ARBA" id="ARBA00022859"/>
    </source>
</evidence>
<keyword evidence="2" id="KW-1003">Cell membrane</keyword>
<keyword evidence="7" id="KW-0325">Glycoprotein</keyword>
<comment type="subcellular location">
    <subcellularLocation>
        <location evidence="1">Cell membrane</location>
    </subcellularLocation>
</comment>
<reference evidence="10" key="2">
    <citation type="submission" date="2025-08" db="UniProtKB">
        <authorList>
            <consortium name="Ensembl"/>
        </authorList>
    </citation>
    <scope>IDENTIFICATION</scope>
</reference>
<dbReference type="InterPro" id="IPR003599">
    <property type="entry name" value="Ig_sub"/>
</dbReference>
<dbReference type="Proteomes" id="UP000265040">
    <property type="component" value="Chromosome 10"/>
</dbReference>
<evidence type="ECO:0000256" key="6">
    <source>
        <dbReference type="ARBA" id="ARBA00023157"/>
    </source>
</evidence>
<reference evidence="10" key="3">
    <citation type="submission" date="2025-09" db="UniProtKB">
        <authorList>
            <consortium name="Ensembl"/>
        </authorList>
    </citation>
    <scope>IDENTIFICATION</scope>
</reference>
<reference evidence="10" key="1">
    <citation type="submission" date="2021-04" db="EMBL/GenBank/DDBJ databases">
        <authorList>
            <consortium name="Wellcome Sanger Institute Data Sharing"/>
        </authorList>
    </citation>
    <scope>NUCLEOTIDE SEQUENCE [LARGE SCALE GENOMIC DNA]</scope>
</reference>
<keyword evidence="6" id="KW-1015">Disulfide bond</keyword>
<dbReference type="InParanoid" id="A0A3Q1IIV5"/>
<evidence type="ECO:0000313" key="10">
    <source>
        <dbReference type="Ensembl" id="ENSATEP00000004156.1"/>
    </source>
</evidence>
<dbReference type="PANTHER" id="PTHR19433:SF111">
    <property type="entry name" value="T CELL RECEPTOR ALPHA VARIABLE 4"/>
    <property type="match status" value="1"/>
</dbReference>
<sequence length="326" mass="36909">MLMYSHDRLYIFFSALIHPTEVRQQIAFVVAEIGGNVTLRCPMSEKGGNFFHWYKQSPGYMIQTVAARTYNEQKLYGEFNNPRFTVTESESQYFLTIRNVTKEDEATYSCQTGTAYSQTFANSTYLAVNEQNQQKSVHVKRCPQTDSVQPGDIVNLQCSLLFNDKENKVQFGEHNVYWFRPGSGGSHPSLIYTHRNRSNEEEERSCVYSLSKTIQNSSNTGTYYCAVVTCGEIFFGEGTNVKTIVIVLGVLLACCATVTAALTFCVIRMSVCEHCKEALIHYYFQDGDAETANYATLDFNTKKVKKGKRKRESPEECVYSAVRLSG</sequence>
<protein>
    <recommendedName>
        <fullName evidence="9">Ig-like domain-containing protein</fullName>
    </recommendedName>
</protein>
<feature type="transmembrane region" description="Helical" evidence="8">
    <location>
        <begin position="244"/>
        <end position="267"/>
    </location>
</feature>
<evidence type="ECO:0000256" key="3">
    <source>
        <dbReference type="ARBA" id="ARBA00022729"/>
    </source>
</evidence>
<dbReference type="Gene3D" id="2.60.40.10">
    <property type="entry name" value="Immunoglobulins"/>
    <property type="match status" value="2"/>
</dbReference>
<dbReference type="Ensembl" id="ENSATET00000004192.2">
    <property type="protein sequence ID" value="ENSATEP00000004156.1"/>
    <property type="gene ID" value="ENSATEG00000002846.2"/>
</dbReference>
<keyword evidence="8" id="KW-1133">Transmembrane helix</keyword>
<evidence type="ECO:0000256" key="2">
    <source>
        <dbReference type="ARBA" id="ARBA00022475"/>
    </source>
</evidence>
<keyword evidence="5 8" id="KW-0472">Membrane</keyword>
<keyword evidence="3" id="KW-0732">Signal</keyword>
<dbReference type="InterPro" id="IPR036179">
    <property type="entry name" value="Ig-like_dom_sf"/>
</dbReference>
<dbReference type="InterPro" id="IPR003598">
    <property type="entry name" value="Ig_sub2"/>
</dbReference>
<keyword evidence="8" id="KW-0812">Transmembrane</keyword>
<dbReference type="InterPro" id="IPR007110">
    <property type="entry name" value="Ig-like_dom"/>
</dbReference>
<dbReference type="InterPro" id="IPR013106">
    <property type="entry name" value="Ig_V-set"/>
</dbReference>
<evidence type="ECO:0000256" key="8">
    <source>
        <dbReference type="SAM" id="Phobius"/>
    </source>
</evidence>
<dbReference type="PROSITE" id="PS50835">
    <property type="entry name" value="IG_LIKE"/>
    <property type="match status" value="2"/>
</dbReference>
<dbReference type="GO" id="GO:0002376">
    <property type="term" value="P:immune system process"/>
    <property type="evidence" value="ECO:0007669"/>
    <property type="project" value="UniProtKB-KW"/>
</dbReference>
<dbReference type="OMA" id="VITCEKI"/>
<organism evidence="10 11">
    <name type="scientific">Anabas testudineus</name>
    <name type="common">Climbing perch</name>
    <name type="synonym">Anthias testudineus</name>
    <dbReference type="NCBI Taxonomy" id="64144"/>
    <lineage>
        <taxon>Eukaryota</taxon>
        <taxon>Metazoa</taxon>
        <taxon>Chordata</taxon>
        <taxon>Craniata</taxon>
        <taxon>Vertebrata</taxon>
        <taxon>Euteleostomi</taxon>
        <taxon>Actinopterygii</taxon>
        <taxon>Neopterygii</taxon>
        <taxon>Teleostei</taxon>
        <taxon>Neoteleostei</taxon>
        <taxon>Acanthomorphata</taxon>
        <taxon>Anabantaria</taxon>
        <taxon>Anabantiformes</taxon>
        <taxon>Anabantoidei</taxon>
        <taxon>Anabantidae</taxon>
        <taxon>Anabas</taxon>
    </lineage>
</organism>
<evidence type="ECO:0000256" key="7">
    <source>
        <dbReference type="ARBA" id="ARBA00023180"/>
    </source>
</evidence>
<name>A0A3Q1IIV5_ANATE</name>
<dbReference type="CDD" id="cd00099">
    <property type="entry name" value="IgV"/>
    <property type="match status" value="2"/>
</dbReference>
<dbReference type="SMART" id="SM00408">
    <property type="entry name" value="IGc2"/>
    <property type="match status" value="1"/>
</dbReference>
<evidence type="ECO:0000256" key="5">
    <source>
        <dbReference type="ARBA" id="ARBA00023136"/>
    </source>
</evidence>
<dbReference type="InterPro" id="IPR013783">
    <property type="entry name" value="Ig-like_fold"/>
</dbReference>
<dbReference type="AlphaFoldDB" id="A0A3Q1IIV5"/>